<sequence length="703" mass="71933">MRLKYLIITVISIIILQACSSSSNAPRAVDTGPATNPPNGDPVTAVITASFDPANGVLPFPINLILSGTTDLTLNPPTADPTNFSDPAVALSALDGFSTIAPWGTAFSVEVAPASVTSGQSVRVFQVNLTGPGGGVTEIETELQPGVDYVAVANGAGIGIVPLKALEQSTSYMAVITNGVTDSAGNVATPDTTYFITQRTSPLVDANGNSTDPLIPDANAQALEPLRQLTNLQELAAASAGIDPADIVVSWVMTTQSITPVLSAVYAMSGAGSSTLASSGLDTSAIGGAGIADIWVGVQSSPYYLTAPSTENPIAPLNSFWQAAPGAYPPPFDALGLDPTSTNLTFANPFPVATGVQTYPVIMTLPSVSSGHTKPASGWPIVIFQHGIGRNRTDMLAIADTLASIGYAVIAQDLVMHGLTDATNPFYIEGTPFGAIANERTFDVDYINNETGAAGPDGSIDSSGSHFINLANLLVTRDNVRQGVADLFTLAATIPNMDYDADGNPDFDGSRIAFVSQSLGTVIGTIFLAIEETVTTGVLSVGGGGIARLLDGSPTFGPRIRAGLAAGGLVAGTPAYNRYMVVAQTVIDAGDPLNFAPITGATNNILFHEVLGDQVITNTVPGAPLSGTEPLMAAMGLPTISSTTSNPDGLDGAVRFTEGEHGSLLSPAASPAATVEMHTQMASMISTVGTTVVVTNQDVVQGQ</sequence>
<name>A0A3B0V0Z6_9ZZZZ</name>
<dbReference type="InterPro" id="IPR025920">
    <property type="entry name" value="Lipase_bact_N"/>
</dbReference>
<organism evidence="2">
    <name type="scientific">hydrothermal vent metagenome</name>
    <dbReference type="NCBI Taxonomy" id="652676"/>
    <lineage>
        <taxon>unclassified sequences</taxon>
        <taxon>metagenomes</taxon>
        <taxon>ecological metagenomes</taxon>
    </lineage>
</organism>
<proteinExistence type="predicted"/>
<dbReference type="Pfam" id="PF03403">
    <property type="entry name" value="PAF-AH_p_II"/>
    <property type="match status" value="1"/>
</dbReference>
<dbReference type="SUPFAM" id="SSF53474">
    <property type="entry name" value="alpha/beta-Hydrolases"/>
    <property type="match status" value="1"/>
</dbReference>
<dbReference type="PROSITE" id="PS51257">
    <property type="entry name" value="PROKAR_LIPOPROTEIN"/>
    <property type="match status" value="1"/>
</dbReference>
<feature type="domain" description="Bacterial virulence factor lipase N-terminal" evidence="1">
    <location>
        <begin position="75"/>
        <end position="279"/>
    </location>
</feature>
<dbReference type="EMBL" id="UOEW01000161">
    <property type="protein sequence ID" value="VAW37225.1"/>
    <property type="molecule type" value="Genomic_DNA"/>
</dbReference>
<accession>A0A3B0V0Z6</accession>
<evidence type="ECO:0000259" key="1">
    <source>
        <dbReference type="Pfam" id="PF12262"/>
    </source>
</evidence>
<dbReference type="AlphaFoldDB" id="A0A3B0V0Z6"/>
<evidence type="ECO:0000313" key="2">
    <source>
        <dbReference type="EMBL" id="VAW37225.1"/>
    </source>
</evidence>
<reference evidence="2" key="1">
    <citation type="submission" date="2018-06" db="EMBL/GenBank/DDBJ databases">
        <authorList>
            <person name="Zhirakovskaya E."/>
        </authorList>
    </citation>
    <scope>NUCLEOTIDE SEQUENCE</scope>
</reference>
<dbReference type="Pfam" id="PF12262">
    <property type="entry name" value="Lipase_bact_N"/>
    <property type="match status" value="1"/>
</dbReference>
<dbReference type="InterPro" id="IPR029058">
    <property type="entry name" value="AB_hydrolase_fold"/>
</dbReference>
<dbReference type="Gene3D" id="3.40.50.1820">
    <property type="entry name" value="alpha/beta hydrolase"/>
    <property type="match status" value="1"/>
</dbReference>
<gene>
    <name evidence="2" type="ORF">MNBD_GAMMA01-305</name>
</gene>
<protein>
    <recommendedName>
        <fullName evidence="1">Bacterial virulence factor lipase N-terminal domain-containing protein</fullName>
    </recommendedName>
</protein>